<dbReference type="Proteomes" id="UP000321528">
    <property type="component" value="Unassembled WGS sequence"/>
</dbReference>
<name>A0ABY3KWP6_9FLAO</name>
<dbReference type="RefSeq" id="WP_147378513.1">
    <property type="nucleotide sequence ID" value="NZ_QXFJ01000009.1"/>
</dbReference>
<gene>
    <name evidence="1" type="ORF">FQ019_03270</name>
</gene>
<reference evidence="1 2" key="1">
    <citation type="submission" date="2019-07" db="EMBL/GenBank/DDBJ databases">
        <title>Draft genome of two Muricauda strains isolated from deep sea.</title>
        <authorList>
            <person name="Sun C."/>
        </authorList>
    </citation>
    <scope>NUCLEOTIDE SEQUENCE [LARGE SCALE GENOMIC DNA]</scope>
    <source>
        <strain evidence="1 2">NH166</strain>
    </source>
</reference>
<comment type="caution">
    <text evidence="1">The sequence shown here is derived from an EMBL/GenBank/DDBJ whole genome shotgun (WGS) entry which is preliminary data.</text>
</comment>
<organism evidence="1 2">
    <name type="scientific">Flagellimonas aequoris</name>
    <dbReference type="NCBI Taxonomy" id="2306997"/>
    <lineage>
        <taxon>Bacteria</taxon>
        <taxon>Pseudomonadati</taxon>
        <taxon>Bacteroidota</taxon>
        <taxon>Flavobacteriia</taxon>
        <taxon>Flavobacteriales</taxon>
        <taxon>Flavobacteriaceae</taxon>
        <taxon>Flagellimonas</taxon>
    </lineage>
</organism>
<keyword evidence="2" id="KW-1185">Reference proteome</keyword>
<proteinExistence type="predicted"/>
<accession>A0ABY3KWP6</accession>
<evidence type="ECO:0000313" key="2">
    <source>
        <dbReference type="Proteomes" id="UP000321528"/>
    </source>
</evidence>
<protein>
    <submittedName>
        <fullName evidence="1">Uncharacterized protein</fullName>
    </submittedName>
</protein>
<evidence type="ECO:0000313" key="1">
    <source>
        <dbReference type="EMBL" id="TXK06990.1"/>
    </source>
</evidence>
<dbReference type="EMBL" id="VNWL01000008">
    <property type="protein sequence ID" value="TXK06990.1"/>
    <property type="molecule type" value="Genomic_DNA"/>
</dbReference>
<sequence length="61" mass="6957">MPSLLQVMGKKKKEKKKLKKALLKNLSNQGKLKSKCCEKFKKGESKRCSKCPCFDLLKKVA</sequence>